<dbReference type="CDD" id="cd00077">
    <property type="entry name" value="HDc"/>
    <property type="match status" value="1"/>
</dbReference>
<evidence type="ECO:0000313" key="2">
    <source>
        <dbReference type="EMBL" id="KPL91286.1"/>
    </source>
</evidence>
<dbReference type="InterPro" id="IPR006674">
    <property type="entry name" value="HD_domain"/>
</dbReference>
<gene>
    <name evidence="2" type="ORF">SE18_02330</name>
</gene>
<organism evidence="2 3">
    <name type="scientific">Herpetosiphon geysericola</name>
    <dbReference type="NCBI Taxonomy" id="70996"/>
    <lineage>
        <taxon>Bacteria</taxon>
        <taxon>Bacillati</taxon>
        <taxon>Chloroflexota</taxon>
        <taxon>Chloroflexia</taxon>
        <taxon>Herpetosiphonales</taxon>
        <taxon>Herpetosiphonaceae</taxon>
        <taxon>Herpetosiphon</taxon>
    </lineage>
</organism>
<comment type="caution">
    <text evidence="2">The sequence shown here is derived from an EMBL/GenBank/DDBJ whole genome shotgun (WGS) entry which is preliminary data.</text>
</comment>
<dbReference type="Pfam" id="PF01966">
    <property type="entry name" value="HD"/>
    <property type="match status" value="1"/>
</dbReference>
<proteinExistence type="predicted"/>
<keyword evidence="2" id="KW-0378">Hydrolase</keyword>
<dbReference type="GO" id="GO:0016787">
    <property type="term" value="F:hydrolase activity"/>
    <property type="evidence" value="ECO:0007669"/>
    <property type="project" value="UniProtKB-KW"/>
</dbReference>
<dbReference type="Gene3D" id="1.10.3210.10">
    <property type="entry name" value="Hypothetical protein af1432"/>
    <property type="match status" value="1"/>
</dbReference>
<dbReference type="AlphaFoldDB" id="A0A0P6YCZ6"/>
<reference evidence="2 3" key="1">
    <citation type="submission" date="2015-07" db="EMBL/GenBank/DDBJ databases">
        <title>Whole genome sequence of Herpetosiphon geysericola DSM 7119.</title>
        <authorList>
            <person name="Hemp J."/>
            <person name="Ward L.M."/>
            <person name="Pace L.A."/>
            <person name="Fischer W.W."/>
        </authorList>
    </citation>
    <scope>NUCLEOTIDE SEQUENCE [LARGE SCALE GENOMIC DNA]</scope>
    <source>
        <strain evidence="2 3">DSM 7119</strain>
    </source>
</reference>
<dbReference type="OrthoDB" id="360187at2"/>
<dbReference type="InterPro" id="IPR003607">
    <property type="entry name" value="HD/PDEase_dom"/>
</dbReference>
<dbReference type="SUPFAM" id="SSF109604">
    <property type="entry name" value="HD-domain/PDEase-like"/>
    <property type="match status" value="1"/>
</dbReference>
<evidence type="ECO:0000259" key="1">
    <source>
        <dbReference type="Pfam" id="PF01966"/>
    </source>
</evidence>
<dbReference type="Proteomes" id="UP000050277">
    <property type="component" value="Unassembled WGS sequence"/>
</dbReference>
<dbReference type="EMBL" id="LGKP01000006">
    <property type="protein sequence ID" value="KPL91286.1"/>
    <property type="molecule type" value="Genomic_DNA"/>
</dbReference>
<evidence type="ECO:0000313" key="3">
    <source>
        <dbReference type="Proteomes" id="UP000050277"/>
    </source>
</evidence>
<feature type="domain" description="HD" evidence="1">
    <location>
        <begin position="28"/>
        <end position="117"/>
    </location>
</feature>
<sequence length="169" mass="19279">MDDLIEDLLAHPKVLETQTHLHHGIAKYEHLMRVTRYSYRIARLLKADVRVCTRAALLHDIDSRYGTLENHGAVAARWAEEQGEDSAVCLAIVGHMYPIGPAPMTREGWILSLADKAASLADLTAYVRGLVNGRSQKIKRDLQASDPFYRPRRKPKRREQLRKMLDIDI</sequence>
<protein>
    <submittedName>
        <fullName evidence="2">Phosphohydrolase</fullName>
    </submittedName>
</protein>
<dbReference type="InterPro" id="IPR006675">
    <property type="entry name" value="HDIG_dom"/>
</dbReference>
<dbReference type="RefSeq" id="WP_054532807.1">
    <property type="nucleotide sequence ID" value="NZ_LGKP01000006.1"/>
</dbReference>
<name>A0A0P6YCZ6_9CHLR</name>
<dbReference type="NCBIfam" id="TIGR00277">
    <property type="entry name" value="HDIG"/>
    <property type="match status" value="1"/>
</dbReference>
<dbReference type="STRING" id="70996.SE18_02330"/>
<accession>A0A0P6YCZ6</accession>
<keyword evidence="3" id="KW-1185">Reference proteome</keyword>